<keyword evidence="8 10" id="KW-0460">Magnesium</keyword>
<evidence type="ECO:0000256" key="11">
    <source>
        <dbReference type="RuleBase" id="RU003783"/>
    </source>
</evidence>
<proteinExistence type="inferred from homology"/>
<comment type="caution">
    <text evidence="10">Lacks conserved residue(s) required for the propagation of feature annotation.</text>
</comment>
<name>A0A212L382_9BACT</name>
<keyword evidence="4 10" id="KW-0808">Transferase</keyword>
<dbReference type="NCBIfam" id="TIGR00174">
    <property type="entry name" value="miaA"/>
    <property type="match status" value="1"/>
</dbReference>
<accession>A0A212L382</accession>
<dbReference type="InterPro" id="IPR027417">
    <property type="entry name" value="P-loop_NTPase"/>
</dbReference>
<sequence>MRNTHTNSGAAQAAPLPVICLAGPTGSGKTAAALAMADALDGEVINADSRQVYADFPCITAQPTTEERAHCPHHLYGFLPTAQKISAGRWADQATALVRDILGRGKTPLLVGGTGLYFHTLLHGTAQIPPVDPALTQTLTDRMEAQGAARMHAELAQVDPEYAARIHPNDRQRIVRALEVRQATGKPFTWWHKNAMSPPPCSGPLLVLDAPLAWLEPRLARRLDMMLDAGALDEARAALEHCDDDGAPGWSGIGCAEALAFLRGRLNFEECRSLWLRNTRAYAKRQLTWFRARKQALWLPPEDVDGVVAAARRQWGGVGR</sequence>
<keyword evidence="6 10" id="KW-0547">Nucleotide-binding</keyword>
<evidence type="ECO:0000256" key="9">
    <source>
        <dbReference type="ARBA" id="ARBA00049563"/>
    </source>
</evidence>
<evidence type="ECO:0000256" key="13">
    <source>
        <dbReference type="RuleBase" id="RU003785"/>
    </source>
</evidence>
<comment type="subunit">
    <text evidence="10">Monomer.</text>
</comment>
<dbReference type="PANTHER" id="PTHR11088">
    <property type="entry name" value="TRNA DIMETHYLALLYLTRANSFERASE"/>
    <property type="match status" value="1"/>
</dbReference>
<organism evidence="14">
    <name type="scientific">uncultured Desulfovibrio sp</name>
    <dbReference type="NCBI Taxonomy" id="167968"/>
    <lineage>
        <taxon>Bacteria</taxon>
        <taxon>Pseudomonadati</taxon>
        <taxon>Thermodesulfobacteriota</taxon>
        <taxon>Desulfovibrionia</taxon>
        <taxon>Desulfovibrionales</taxon>
        <taxon>Desulfovibrionaceae</taxon>
        <taxon>Desulfovibrio</taxon>
        <taxon>environmental samples</taxon>
    </lineage>
</organism>
<dbReference type="SUPFAM" id="SSF52540">
    <property type="entry name" value="P-loop containing nucleoside triphosphate hydrolases"/>
    <property type="match status" value="2"/>
</dbReference>
<evidence type="ECO:0000256" key="6">
    <source>
        <dbReference type="ARBA" id="ARBA00022741"/>
    </source>
</evidence>
<feature type="region of interest" description="Interaction with substrate tRNA" evidence="10">
    <location>
        <begin position="172"/>
        <end position="176"/>
    </location>
</feature>
<keyword evidence="5 10" id="KW-0819">tRNA processing</keyword>
<dbReference type="FunFam" id="1.10.20.140:FF:000001">
    <property type="entry name" value="tRNA dimethylallyltransferase"/>
    <property type="match status" value="1"/>
</dbReference>
<dbReference type="PANTHER" id="PTHR11088:SF60">
    <property type="entry name" value="TRNA DIMETHYLALLYLTRANSFERASE"/>
    <property type="match status" value="1"/>
</dbReference>
<dbReference type="AlphaFoldDB" id="A0A212L382"/>
<evidence type="ECO:0000256" key="2">
    <source>
        <dbReference type="ARBA" id="ARBA00003213"/>
    </source>
</evidence>
<feature type="binding site" evidence="10">
    <location>
        <begin position="23"/>
        <end position="30"/>
    </location>
    <ligand>
        <name>ATP</name>
        <dbReference type="ChEBI" id="CHEBI:30616"/>
    </ligand>
</feature>
<evidence type="ECO:0000256" key="4">
    <source>
        <dbReference type="ARBA" id="ARBA00022679"/>
    </source>
</evidence>
<dbReference type="InterPro" id="IPR018022">
    <property type="entry name" value="IPT"/>
</dbReference>
<feature type="region of interest" description="Interaction with substrate tRNA" evidence="10">
    <location>
        <begin position="48"/>
        <end position="51"/>
    </location>
</feature>
<comment type="cofactor">
    <cofactor evidence="1 10">
        <name>Mg(2+)</name>
        <dbReference type="ChEBI" id="CHEBI:18420"/>
    </cofactor>
</comment>
<evidence type="ECO:0000256" key="3">
    <source>
        <dbReference type="ARBA" id="ARBA00005842"/>
    </source>
</evidence>
<dbReference type="EC" id="2.5.1.75" evidence="10"/>
<evidence type="ECO:0000313" key="14">
    <source>
        <dbReference type="EMBL" id="SCM72011.1"/>
    </source>
</evidence>
<feature type="site" description="Interaction with substrate tRNA" evidence="10">
    <location>
        <position position="114"/>
    </location>
</feature>
<protein>
    <recommendedName>
        <fullName evidence="10">tRNA dimethylallyltransferase</fullName>
        <ecNumber evidence="10">2.5.1.75</ecNumber>
    </recommendedName>
    <alternativeName>
        <fullName evidence="10">Dimethylallyl diphosphate:tRNA dimethylallyltransferase</fullName>
        <shortName evidence="10">DMAPP:tRNA dimethylallyltransferase</shortName>
        <shortName evidence="10">DMATase</shortName>
    </alternativeName>
    <alternativeName>
        <fullName evidence="10">Isopentenyl-diphosphate:tRNA isopentenyltransferase</fullName>
        <shortName evidence="10">IPP transferase</shortName>
        <shortName evidence="10">IPPT</shortName>
        <shortName evidence="10">IPTase</shortName>
    </alternativeName>
</protein>
<dbReference type="GO" id="GO:0052381">
    <property type="term" value="F:tRNA dimethylallyltransferase activity"/>
    <property type="evidence" value="ECO:0007669"/>
    <property type="project" value="UniProtKB-UniRule"/>
</dbReference>
<dbReference type="InterPro" id="IPR039657">
    <property type="entry name" value="Dimethylallyltransferase"/>
</dbReference>
<evidence type="ECO:0000256" key="8">
    <source>
        <dbReference type="ARBA" id="ARBA00022842"/>
    </source>
</evidence>
<evidence type="ECO:0000256" key="7">
    <source>
        <dbReference type="ARBA" id="ARBA00022840"/>
    </source>
</evidence>
<dbReference type="GO" id="GO:0005524">
    <property type="term" value="F:ATP binding"/>
    <property type="evidence" value="ECO:0007669"/>
    <property type="project" value="UniProtKB-UniRule"/>
</dbReference>
<comment type="similarity">
    <text evidence="3 10 13">Belongs to the IPP transferase family.</text>
</comment>
<evidence type="ECO:0000256" key="5">
    <source>
        <dbReference type="ARBA" id="ARBA00022694"/>
    </source>
</evidence>
<dbReference type="Gene3D" id="1.10.20.140">
    <property type="match status" value="1"/>
</dbReference>
<dbReference type="GO" id="GO:0006400">
    <property type="term" value="P:tRNA modification"/>
    <property type="evidence" value="ECO:0007669"/>
    <property type="project" value="TreeGrafter"/>
</dbReference>
<dbReference type="HAMAP" id="MF_00185">
    <property type="entry name" value="IPP_trans"/>
    <property type="match status" value="1"/>
</dbReference>
<feature type="binding site" evidence="10">
    <location>
        <begin position="25"/>
        <end position="30"/>
    </location>
    <ligand>
        <name>substrate</name>
    </ligand>
</feature>
<keyword evidence="7 10" id="KW-0067">ATP-binding</keyword>
<reference evidence="14" key="1">
    <citation type="submission" date="2016-08" db="EMBL/GenBank/DDBJ databases">
        <authorList>
            <person name="Seilhamer J.J."/>
        </authorList>
    </citation>
    <scope>NUCLEOTIDE SEQUENCE</scope>
    <source>
        <strain evidence="14">86-1</strain>
    </source>
</reference>
<gene>
    <name evidence="10 14" type="primary">miaA</name>
    <name evidence="14" type="ORF">KL86DES1_20342</name>
</gene>
<evidence type="ECO:0000256" key="10">
    <source>
        <dbReference type="HAMAP-Rule" id="MF_00185"/>
    </source>
</evidence>
<dbReference type="RefSeq" id="WP_179980012.1">
    <property type="nucleotide sequence ID" value="NZ_LT608333.1"/>
</dbReference>
<dbReference type="Gene3D" id="3.40.50.300">
    <property type="entry name" value="P-loop containing nucleotide triphosphate hydrolases"/>
    <property type="match status" value="1"/>
</dbReference>
<evidence type="ECO:0000256" key="12">
    <source>
        <dbReference type="RuleBase" id="RU003784"/>
    </source>
</evidence>
<dbReference type="Pfam" id="PF01715">
    <property type="entry name" value="IPPT"/>
    <property type="match status" value="1"/>
</dbReference>
<dbReference type="EMBL" id="FMJC01000002">
    <property type="protein sequence ID" value="SCM72011.1"/>
    <property type="molecule type" value="Genomic_DNA"/>
</dbReference>
<comment type="function">
    <text evidence="2 10 12">Catalyzes the transfer of a dimethylallyl group onto the adenine at position 37 in tRNAs that read codons beginning with uridine, leading to the formation of N6-(dimethylallyl)adenosine (i(6)A).</text>
</comment>
<comment type="catalytic activity">
    <reaction evidence="9 10 11">
        <text>adenosine(37) in tRNA + dimethylallyl diphosphate = N(6)-dimethylallyladenosine(37) in tRNA + diphosphate</text>
        <dbReference type="Rhea" id="RHEA:26482"/>
        <dbReference type="Rhea" id="RHEA-COMP:10162"/>
        <dbReference type="Rhea" id="RHEA-COMP:10375"/>
        <dbReference type="ChEBI" id="CHEBI:33019"/>
        <dbReference type="ChEBI" id="CHEBI:57623"/>
        <dbReference type="ChEBI" id="CHEBI:74411"/>
        <dbReference type="ChEBI" id="CHEBI:74415"/>
        <dbReference type="EC" id="2.5.1.75"/>
    </reaction>
</comment>
<evidence type="ECO:0000256" key="1">
    <source>
        <dbReference type="ARBA" id="ARBA00001946"/>
    </source>
</evidence>